<dbReference type="Proteomes" id="UP000593766">
    <property type="component" value="Chromosome"/>
</dbReference>
<evidence type="ECO:0000313" key="1">
    <source>
        <dbReference type="EMBL" id="QOR93835.1"/>
    </source>
</evidence>
<sequence>MKGLKILPIFVLAALFASLITPVALIADETPVQDENIVEDVNVGGTAYGLYRVAINFTDALDLAYTMRNLTYNLLQWEIEQNVQAANISLIRGDFFLEKAIELSVNNTKRATVFAIVAAIHYSHAPAFANPVLAKVIPSTLDENNTITAATVEAVLGKAGELKQLLEEAVGQVEAWNLTIPLLVYWHIERGDNLTAVAGELIETNITEAFWHAVGGYRAYVRGFAVLVKSVFAQKIRLAASDYEGLSNRLIVPRGLKLQLLLVSEKLPPELRERIRAKIEAGEIRNFKELVQYVRTEAIQLRERYRAMQIDAVAKILTDYAIKLEYRFPVIMRTWRIQHGINNLTELYQYCRQLVGEVANSTNSTGLQLLYLSLYQFQLELRMDIRNMFENEIIKVRMGQ</sequence>
<dbReference type="KEGG" id="tcs:IMZ38_04060"/>
<reference evidence="1 2" key="1">
    <citation type="submission" date="2020-10" db="EMBL/GenBank/DDBJ databases">
        <title>Complete genome sequence of Thermosphaera aggregans strain 3507.</title>
        <authorList>
            <person name="Zayulina K.S."/>
            <person name="Elcheninov A.G."/>
            <person name="Toshchakov S.V."/>
            <person name="Kublanov I.V."/>
            <person name="Kochetkova T.V."/>
        </authorList>
    </citation>
    <scope>NUCLEOTIDE SEQUENCE [LARGE SCALE GENOMIC DNA]</scope>
    <source>
        <strain evidence="1 2">3507</strain>
    </source>
</reference>
<gene>
    <name evidence="1" type="ORF">IMZ38_04060</name>
</gene>
<dbReference type="EMBL" id="CP063144">
    <property type="protein sequence ID" value="QOR93835.1"/>
    <property type="molecule type" value="Genomic_DNA"/>
</dbReference>
<dbReference type="GeneID" id="59454564"/>
<evidence type="ECO:0000313" key="2">
    <source>
        <dbReference type="Proteomes" id="UP000593766"/>
    </source>
</evidence>
<accession>A0A7M1UNI9</accession>
<dbReference type="OrthoDB" id="19057at2157"/>
<keyword evidence="2" id="KW-1185">Reference proteome</keyword>
<dbReference type="AlphaFoldDB" id="A0A7M1UNI9"/>
<proteinExistence type="predicted"/>
<name>A0A7M1UNI9_9CREN</name>
<organism evidence="1 2">
    <name type="scientific">Thermosphaera chiliense</name>
    <dbReference type="NCBI Taxonomy" id="3402707"/>
    <lineage>
        <taxon>Archaea</taxon>
        <taxon>Thermoproteota</taxon>
        <taxon>Thermoprotei</taxon>
        <taxon>Desulfurococcales</taxon>
        <taxon>Desulfurococcaceae</taxon>
        <taxon>Thermosphaera</taxon>
    </lineage>
</organism>
<protein>
    <submittedName>
        <fullName evidence="1">Uncharacterized protein</fullName>
    </submittedName>
</protein>
<dbReference type="RefSeq" id="WP_193435642.1">
    <property type="nucleotide sequence ID" value="NZ_CP063144.1"/>
</dbReference>